<accession>A0ACC6PL40</accession>
<reference evidence="1" key="1">
    <citation type="submission" date="2024-03" db="EMBL/GenBank/DDBJ databases">
        <title>Novel Streptomyces species of biotechnological and ecological value are a feature of Machair soil.</title>
        <authorList>
            <person name="Prole J.R."/>
            <person name="Goodfellow M."/>
            <person name="Allenby N."/>
            <person name="Ward A.C."/>
        </authorList>
    </citation>
    <scope>NUCLEOTIDE SEQUENCE</scope>
    <source>
        <strain evidence="1">MS2.AVA.5</strain>
    </source>
</reference>
<evidence type="ECO:0000313" key="1">
    <source>
        <dbReference type="EMBL" id="MEJ8632016.1"/>
    </source>
</evidence>
<evidence type="ECO:0000313" key="2">
    <source>
        <dbReference type="Proteomes" id="UP001377168"/>
    </source>
</evidence>
<keyword evidence="2" id="KW-1185">Reference proteome</keyword>
<proteinExistence type="predicted"/>
<organism evidence="1 2">
    <name type="scientific">Streptomyces achmelvichensis</name>
    <dbReference type="NCBI Taxonomy" id="3134111"/>
    <lineage>
        <taxon>Bacteria</taxon>
        <taxon>Bacillati</taxon>
        <taxon>Actinomycetota</taxon>
        <taxon>Actinomycetes</taxon>
        <taxon>Kitasatosporales</taxon>
        <taxon>Streptomycetaceae</taxon>
        <taxon>Streptomyces</taxon>
    </lineage>
</organism>
<gene>
    <name evidence="1" type="ORF">WKI67_00675</name>
</gene>
<dbReference type="EMBL" id="JBBKAJ010000002">
    <property type="protein sequence ID" value="MEJ8632016.1"/>
    <property type="molecule type" value="Genomic_DNA"/>
</dbReference>
<protein>
    <submittedName>
        <fullName evidence="1">Uncharacterized protein</fullName>
    </submittedName>
</protein>
<dbReference type="Proteomes" id="UP001377168">
    <property type="component" value="Unassembled WGS sequence"/>
</dbReference>
<sequence>MSEDALEAAQRAYQSAREALHTARRKLAEAVLDAYANGEPVGRIAERTGQSTTSVRNTLAVHGITPRSRVNGSP</sequence>
<comment type="caution">
    <text evidence="1">The sequence shown here is derived from an EMBL/GenBank/DDBJ whole genome shotgun (WGS) entry which is preliminary data.</text>
</comment>
<name>A0ACC6PL40_9ACTN</name>